<feature type="compositionally biased region" description="Low complexity" evidence="2">
    <location>
        <begin position="182"/>
        <end position="200"/>
    </location>
</feature>
<evidence type="ECO:0000256" key="2">
    <source>
        <dbReference type="SAM" id="MobiDB-lite"/>
    </source>
</evidence>
<keyword evidence="1" id="KW-0539">Nucleus</keyword>
<dbReference type="InterPro" id="IPR001138">
    <property type="entry name" value="Zn2Cys6_DnaBD"/>
</dbReference>
<dbReference type="PANTHER" id="PTHR35392:SF5">
    <property type="entry name" value="ZN(2)-C6 FUNGAL-TYPE DOMAIN-CONTAINING PROTEIN"/>
    <property type="match status" value="1"/>
</dbReference>
<organism evidence="4 5">
    <name type="scientific">Diaporthe eres</name>
    <name type="common">Phomopsis oblonga</name>
    <dbReference type="NCBI Taxonomy" id="83184"/>
    <lineage>
        <taxon>Eukaryota</taxon>
        <taxon>Fungi</taxon>
        <taxon>Dikarya</taxon>
        <taxon>Ascomycota</taxon>
        <taxon>Pezizomycotina</taxon>
        <taxon>Sordariomycetes</taxon>
        <taxon>Sordariomycetidae</taxon>
        <taxon>Diaporthales</taxon>
        <taxon>Diaporthaceae</taxon>
        <taxon>Diaporthe</taxon>
        <taxon>Diaporthe eres species complex</taxon>
    </lineage>
</organism>
<feature type="domain" description="Zn(2)-C6 fungal-type" evidence="3">
    <location>
        <begin position="509"/>
        <end position="541"/>
    </location>
</feature>
<evidence type="ECO:0000256" key="1">
    <source>
        <dbReference type="ARBA" id="ARBA00023242"/>
    </source>
</evidence>
<dbReference type="PROSITE" id="PS50048">
    <property type="entry name" value="ZN2_CY6_FUNGAL_2"/>
    <property type="match status" value="1"/>
</dbReference>
<name>A0ABR1PA79_DIAER</name>
<sequence>MCFQKRTPEPQDTQRRRGSDVECPSADLVARPRSTRTPSCFTVTGEKERKRANREDEVEEHGKARYGDAHHRPAQADNPCEHEEESVVSSTSNRRSDTQEDIHMASVISSGTSPMSGFSQVEDDLESWQFLDADGGGNAAGSLQELAGSLGLDTSPSVVSQGSWGIVGNTAAHQHHQHQHYHQQQQQQQQQQQHQQQQQQMLLQTPSPGPLMDHALSVSPLNGAASFAHESPVAAGVGNGAASFGFSGSPLDNQQHVSQSQFVIEALQHGQAFSMGSNTAAMFEQSQIDFDFGLNNFPMLPDTGFSLDDAHSQSLLHFNIPSSMQGVNASPPWTHIPIQQQYSTPVVPDSFDSHSGSSIGNFTPPSGSGSSIDLSPKASPGSLQFRIEGSRSATSKAIPIPTADRKDRAASKVRKTQKRKSSTPPFLSTSSASRVAEAATAQGGGTQGSAAAAENPVFLFCNATPDTWAKGGGSFDGTPDASKASQKGRKGALSNDTRANALAVRQRGACFCCHVRKVKCDQQRPCRSCERFCAQVPQAVCWQFDDFTKALFPPFVRTHFGRDEMARFVADNVASFTLNGVEHPDVTVVLSSGPSLRSKLSIKAKFFTPRASTSDVMQHYFHTVGGRAGGGGGGGEDRVELEALRSAPLGLDAEESGASFRAELKRKVEKYVDEIVQEPGWPLQLTAGMARKTDFPCRVLQVAQRYAQQSGSGIVRRALGVYTMQYLMSHHLTMTPQCVESLRHVNPVAASGPWMTARLLNRQVKAVVDGLIVDGVTALFDEFGKMLKRRGKAEWAPCTAAFLVFCLLMESIQASADVFAISEIEIEMRNRRPVKFRRAEALDANRAIEDMPFKQFVFQFHQIYQSHSRDASSKSFNPLVDDSHDRDGQLDAAALELIMSLRSMVHLDYGELSWLIPAPMAPAGESHPYPRNVEEDYIGRLLAKFLLSFLDSRFISED</sequence>
<dbReference type="EMBL" id="JAKNSF020000025">
    <property type="protein sequence ID" value="KAK7730532.1"/>
    <property type="molecule type" value="Genomic_DNA"/>
</dbReference>
<dbReference type="Proteomes" id="UP001430848">
    <property type="component" value="Unassembled WGS sequence"/>
</dbReference>
<keyword evidence="5" id="KW-1185">Reference proteome</keyword>
<feature type="region of interest" description="Disordered" evidence="2">
    <location>
        <begin position="471"/>
        <end position="494"/>
    </location>
</feature>
<feature type="region of interest" description="Disordered" evidence="2">
    <location>
        <begin position="1"/>
        <end position="100"/>
    </location>
</feature>
<feature type="compositionally biased region" description="Basic and acidic residues" evidence="2">
    <location>
        <begin position="45"/>
        <end position="71"/>
    </location>
</feature>
<feature type="compositionally biased region" description="Polar residues" evidence="2">
    <location>
        <begin position="422"/>
        <end position="433"/>
    </location>
</feature>
<protein>
    <recommendedName>
        <fullName evidence="3">Zn(2)-C6 fungal-type domain-containing protein</fullName>
    </recommendedName>
</protein>
<gene>
    <name evidence="4" type="ORF">SLS63_005777</name>
</gene>
<dbReference type="PANTHER" id="PTHR35392">
    <property type="entry name" value="ZN(II)2CYS6 TRANSCRIPTION FACTOR (EUROFUNG)-RELATED-RELATED"/>
    <property type="match status" value="1"/>
</dbReference>
<feature type="compositionally biased region" description="Basic and acidic residues" evidence="2">
    <location>
        <begin position="1"/>
        <end position="20"/>
    </location>
</feature>
<evidence type="ECO:0000313" key="5">
    <source>
        <dbReference type="Proteomes" id="UP001430848"/>
    </source>
</evidence>
<feature type="region of interest" description="Disordered" evidence="2">
    <location>
        <begin position="345"/>
        <end position="448"/>
    </location>
</feature>
<dbReference type="InterPro" id="IPR052973">
    <property type="entry name" value="Fungal_sec-metab_reg_TF"/>
</dbReference>
<dbReference type="CDD" id="cd00067">
    <property type="entry name" value="GAL4"/>
    <property type="match status" value="1"/>
</dbReference>
<proteinExistence type="predicted"/>
<feature type="compositionally biased region" description="Polar residues" evidence="2">
    <location>
        <begin position="353"/>
        <end position="373"/>
    </location>
</feature>
<comment type="caution">
    <text evidence="4">The sequence shown here is derived from an EMBL/GenBank/DDBJ whole genome shotgun (WGS) entry which is preliminary data.</text>
</comment>
<feature type="region of interest" description="Disordered" evidence="2">
    <location>
        <begin position="172"/>
        <end position="217"/>
    </location>
</feature>
<feature type="compositionally biased region" description="Basic residues" evidence="2">
    <location>
        <begin position="411"/>
        <end position="421"/>
    </location>
</feature>
<evidence type="ECO:0000313" key="4">
    <source>
        <dbReference type="EMBL" id="KAK7730532.1"/>
    </source>
</evidence>
<accession>A0ABR1PA79</accession>
<evidence type="ECO:0000259" key="3">
    <source>
        <dbReference type="PROSITE" id="PS50048"/>
    </source>
</evidence>
<reference evidence="4 5" key="1">
    <citation type="submission" date="2024-02" db="EMBL/GenBank/DDBJ databases">
        <title>De novo assembly and annotation of 12 fungi associated with fruit tree decline syndrome in Ontario, Canada.</title>
        <authorList>
            <person name="Sulman M."/>
            <person name="Ellouze W."/>
            <person name="Ilyukhin E."/>
        </authorList>
    </citation>
    <scope>NUCLEOTIDE SEQUENCE [LARGE SCALE GENOMIC DNA]</scope>
    <source>
        <strain evidence="4 5">M169</strain>
    </source>
</reference>